<keyword evidence="10" id="KW-0963">Cytoplasm</keyword>
<dbReference type="NCBIfam" id="TIGR00224">
    <property type="entry name" value="pckA"/>
    <property type="match status" value="1"/>
</dbReference>
<dbReference type="CDD" id="cd00484">
    <property type="entry name" value="PEPCK_ATP"/>
    <property type="match status" value="1"/>
</dbReference>
<evidence type="ECO:0000256" key="3">
    <source>
        <dbReference type="ARBA" id="ARBA00012363"/>
    </source>
</evidence>
<evidence type="ECO:0000256" key="2">
    <source>
        <dbReference type="ARBA" id="ARBA00006052"/>
    </source>
</evidence>
<dbReference type="Gene3D" id="3.40.449.10">
    <property type="entry name" value="Phosphoenolpyruvate Carboxykinase, domain 1"/>
    <property type="match status" value="1"/>
</dbReference>
<dbReference type="PANTHER" id="PTHR30031">
    <property type="entry name" value="PHOSPHOENOLPYRUVATE CARBOXYKINASE ATP"/>
    <property type="match status" value="1"/>
</dbReference>
<feature type="binding site" evidence="10">
    <location>
        <position position="322"/>
    </location>
    <ligand>
        <name>ATP</name>
        <dbReference type="ChEBI" id="CHEBI:30616"/>
    </ligand>
</feature>
<keyword evidence="7 10" id="KW-0067">ATP-binding</keyword>
<dbReference type="Gene3D" id="2.170.8.10">
    <property type="entry name" value="Phosphoenolpyruvate Carboxykinase, domain 2"/>
    <property type="match status" value="1"/>
</dbReference>
<feature type="binding site" evidence="10">
    <location>
        <position position="200"/>
    </location>
    <ligand>
        <name>substrate</name>
    </ligand>
</feature>
<dbReference type="NCBIfam" id="NF006821">
    <property type="entry name" value="PRK09344.1-3"/>
    <property type="match status" value="1"/>
</dbReference>
<feature type="binding site" evidence="10">
    <location>
        <begin position="441"/>
        <end position="442"/>
    </location>
    <ligand>
        <name>ATP</name>
        <dbReference type="ChEBI" id="CHEBI:30616"/>
    </ligand>
</feature>
<accession>A0A2H3P4K7</accession>
<evidence type="ECO:0000256" key="6">
    <source>
        <dbReference type="ARBA" id="ARBA00022793"/>
    </source>
</evidence>
<dbReference type="EC" id="4.1.1.49" evidence="3 10"/>
<dbReference type="PIRSF" id="PIRSF006294">
    <property type="entry name" value="PEP_crbxkin"/>
    <property type="match status" value="1"/>
</dbReference>
<feature type="binding site" evidence="10">
    <location>
        <begin position="235"/>
        <end position="243"/>
    </location>
    <ligand>
        <name>ATP</name>
        <dbReference type="ChEBI" id="CHEBI:30616"/>
    </ligand>
</feature>
<dbReference type="GO" id="GO:0006094">
    <property type="term" value="P:gluconeogenesis"/>
    <property type="evidence" value="ECO:0007669"/>
    <property type="project" value="UniProtKB-UniRule"/>
</dbReference>
<feature type="binding site" evidence="10">
    <location>
        <position position="219"/>
    </location>
    <ligand>
        <name>ATP</name>
        <dbReference type="ChEBI" id="CHEBI:30616"/>
    </ligand>
</feature>
<comment type="cofactor">
    <cofactor evidence="10">
        <name>Mn(2+)</name>
        <dbReference type="ChEBI" id="CHEBI:29035"/>
    </cofactor>
    <text evidence="10">Binds 1 Mn(2+) ion per subunit.</text>
</comment>
<feature type="binding site" evidence="10">
    <location>
        <position position="256"/>
    </location>
    <ligand>
        <name>Mn(2+)</name>
        <dbReference type="ChEBI" id="CHEBI:29035"/>
    </ligand>
</feature>
<keyword evidence="8 10" id="KW-0456">Lyase</keyword>
<proteinExistence type="inferred from homology"/>
<dbReference type="AlphaFoldDB" id="A0A2H3P4K7"/>
<evidence type="ECO:0000256" key="8">
    <source>
        <dbReference type="ARBA" id="ARBA00023239"/>
    </source>
</evidence>
<evidence type="ECO:0000256" key="5">
    <source>
        <dbReference type="ARBA" id="ARBA00022741"/>
    </source>
</evidence>
<gene>
    <name evidence="10 11" type="primary">pckA</name>
    <name evidence="11" type="ORF">CRI93_09955</name>
</gene>
<name>A0A2H3P4K7_9BACT</name>
<evidence type="ECO:0000313" key="12">
    <source>
        <dbReference type="Proteomes" id="UP000221024"/>
    </source>
</evidence>
<keyword evidence="11" id="KW-0418">Kinase</keyword>
<keyword evidence="12" id="KW-1185">Reference proteome</keyword>
<dbReference type="Proteomes" id="UP000221024">
    <property type="component" value="Unassembled WGS sequence"/>
</dbReference>
<comment type="similarity">
    <text evidence="2 10">Belongs to the phosphoenolpyruvate carboxykinase (ATP) family.</text>
</comment>
<feature type="binding site" evidence="10">
    <location>
        <position position="322"/>
    </location>
    <ligand>
        <name>substrate</name>
    </ligand>
</feature>
<feature type="binding site" evidence="10">
    <location>
        <position position="194"/>
    </location>
    <ligand>
        <name>substrate</name>
    </ligand>
</feature>
<feature type="binding site" evidence="10">
    <location>
        <position position="59"/>
    </location>
    <ligand>
        <name>substrate</name>
    </ligand>
</feature>
<dbReference type="RefSeq" id="WP_098062486.1">
    <property type="nucleotide sequence ID" value="NZ_PDEP01000008.1"/>
</dbReference>
<keyword evidence="11" id="KW-0670">Pyruvate</keyword>
<dbReference type="GO" id="GO:0005524">
    <property type="term" value="F:ATP binding"/>
    <property type="evidence" value="ECO:0007669"/>
    <property type="project" value="UniProtKB-UniRule"/>
</dbReference>
<dbReference type="OrthoDB" id="9806325at2"/>
<evidence type="ECO:0000256" key="10">
    <source>
        <dbReference type="HAMAP-Rule" id="MF_00453"/>
    </source>
</evidence>
<dbReference type="PANTHER" id="PTHR30031:SF0">
    <property type="entry name" value="PHOSPHOENOLPYRUVATE CARBOXYKINASE (ATP)"/>
    <property type="match status" value="1"/>
</dbReference>
<comment type="function">
    <text evidence="10">Involved in the gluconeogenesis. Catalyzes the conversion of oxaloacetate (OAA) to phosphoenolpyruvate (PEP) through direct phosphoryl transfer between the nucleoside triphosphate and OAA.</text>
</comment>
<evidence type="ECO:0000313" key="11">
    <source>
        <dbReference type="EMBL" id="PEN06592.1"/>
    </source>
</evidence>
<evidence type="ECO:0000256" key="9">
    <source>
        <dbReference type="ARBA" id="ARBA00047371"/>
    </source>
</evidence>
<feature type="binding site" evidence="10">
    <location>
        <position position="219"/>
    </location>
    <ligand>
        <name>Mn(2+)</name>
        <dbReference type="ChEBI" id="CHEBI:29035"/>
    </ligand>
</feature>
<dbReference type="InterPro" id="IPR001272">
    <property type="entry name" value="PEP_carboxykinase_ATP"/>
</dbReference>
<comment type="pathway">
    <text evidence="1 10">Carbohydrate biosynthesis; gluconeogenesis.</text>
</comment>
<comment type="catalytic activity">
    <reaction evidence="9 10">
        <text>oxaloacetate + ATP = phosphoenolpyruvate + ADP + CO2</text>
        <dbReference type="Rhea" id="RHEA:18617"/>
        <dbReference type="ChEBI" id="CHEBI:16452"/>
        <dbReference type="ChEBI" id="CHEBI:16526"/>
        <dbReference type="ChEBI" id="CHEBI:30616"/>
        <dbReference type="ChEBI" id="CHEBI:58702"/>
        <dbReference type="ChEBI" id="CHEBI:456216"/>
        <dbReference type="EC" id="4.1.1.49"/>
    </reaction>
</comment>
<keyword evidence="6 10" id="KW-0210">Decarboxylase</keyword>
<dbReference type="HAMAP" id="MF_00453">
    <property type="entry name" value="PEPCK_ATP"/>
    <property type="match status" value="1"/>
</dbReference>
<dbReference type="NCBIfam" id="NF006820">
    <property type="entry name" value="PRK09344.1-2"/>
    <property type="match status" value="1"/>
</dbReference>
<keyword evidence="4 10" id="KW-0312">Gluconeogenesis</keyword>
<dbReference type="InterPro" id="IPR013035">
    <property type="entry name" value="PEP_carboxykinase_C"/>
</dbReference>
<dbReference type="GO" id="GO:0046872">
    <property type="term" value="F:metal ion binding"/>
    <property type="evidence" value="ECO:0007669"/>
    <property type="project" value="UniProtKB-KW"/>
</dbReference>
<dbReference type="Gene3D" id="3.90.228.20">
    <property type="match status" value="1"/>
</dbReference>
<protein>
    <recommendedName>
        <fullName evidence="3 10">Phosphoenolpyruvate carboxykinase (ATP)</fullName>
        <shortName evidence="10">PCK</shortName>
        <shortName evidence="10">PEP carboxykinase</shortName>
        <shortName evidence="10">PEPCK</shortName>
        <ecNumber evidence="3 10">4.1.1.49</ecNumber>
    </recommendedName>
</protein>
<sequence length="531" mass="58366">MTVPDHVTSHLRALGLTDPGPIHYNLKPPVLYEMALAQDEGQLAAQGPLCTRTDPYTGRSPRDRFLVRDASNIDTINWGAVNRPTDAATFDHLQERLADHATGKPLFVQDLYAGADPEYTMPVRIITEKAWHSLFAYNMFVRRPAIDRADFEPGFTVLDLCTFKADPERDNTNSEAAIFVSLEKELVLIGGTHYAGEIKKSIFSVLNHRLPGENVLPMHCSANEDPDGSTAVFFGLSGTGKTTLSADASRTLIGDDEHGWSENGVFNFEGGCYAKMIDLTPEQEPEIYSTTERFGTILENVMLEDETRTPDFTDDTITRNTRGSYPIDYIPNASETGQGGHPDHVIFLTYDAFGVLPPVSKLTPEQTMFHFLSGYTAKVAGTERGVSAPKATFSTCFGEPFMVRHPAEYAELLGDKIRTHGAQCWLINTGLTGGPYGTGERIDLQHTRAMVDAILTNQLNDAPTTPDPVFGMHVPEHVPNVPDTILQPRNTWEDPDAFDQQAAELARMFAENFAKYADHVSAGVEAAAPTA</sequence>
<dbReference type="GO" id="GO:0016301">
    <property type="term" value="F:kinase activity"/>
    <property type="evidence" value="ECO:0007669"/>
    <property type="project" value="UniProtKB-KW"/>
</dbReference>
<evidence type="ECO:0000256" key="4">
    <source>
        <dbReference type="ARBA" id="ARBA00022432"/>
    </source>
</evidence>
<comment type="subcellular location">
    <subcellularLocation>
        <location evidence="10">Cytoplasm</location>
    </subcellularLocation>
</comment>
<dbReference type="SUPFAM" id="SSF68923">
    <property type="entry name" value="PEP carboxykinase N-terminal domain"/>
    <property type="match status" value="1"/>
</dbReference>
<dbReference type="InterPro" id="IPR015994">
    <property type="entry name" value="PEPCK_ATP_CS"/>
</dbReference>
<dbReference type="PROSITE" id="PS00532">
    <property type="entry name" value="PEPCK_ATP"/>
    <property type="match status" value="1"/>
</dbReference>
<dbReference type="InterPro" id="IPR008210">
    <property type="entry name" value="PEP_carboxykinase_N"/>
</dbReference>
<feature type="binding site" evidence="10">
    <location>
        <position position="284"/>
    </location>
    <ligand>
        <name>ATP</name>
        <dbReference type="ChEBI" id="CHEBI:30616"/>
    </ligand>
</feature>
<dbReference type="UniPathway" id="UPA00138"/>
<keyword evidence="10" id="KW-0464">Manganese</keyword>
<dbReference type="SUPFAM" id="SSF53795">
    <property type="entry name" value="PEP carboxykinase-like"/>
    <property type="match status" value="1"/>
</dbReference>
<feature type="binding site" evidence="10">
    <location>
        <position position="200"/>
    </location>
    <ligand>
        <name>ATP</name>
        <dbReference type="ChEBI" id="CHEBI:30616"/>
    </ligand>
</feature>
<evidence type="ECO:0000256" key="1">
    <source>
        <dbReference type="ARBA" id="ARBA00004742"/>
    </source>
</evidence>
<keyword evidence="5 10" id="KW-0547">Nucleotide-binding</keyword>
<dbReference type="GO" id="GO:0005829">
    <property type="term" value="C:cytosol"/>
    <property type="evidence" value="ECO:0007669"/>
    <property type="project" value="TreeGrafter"/>
</dbReference>
<feature type="binding site" evidence="10">
    <location>
        <position position="447"/>
    </location>
    <ligand>
        <name>ATP</name>
        <dbReference type="ChEBI" id="CHEBI:30616"/>
    </ligand>
</feature>
<dbReference type="GO" id="GO:0004612">
    <property type="term" value="F:phosphoenolpyruvate carboxykinase (ATP) activity"/>
    <property type="evidence" value="ECO:0007669"/>
    <property type="project" value="UniProtKB-UniRule"/>
</dbReference>
<keyword evidence="11" id="KW-0808">Transferase</keyword>
<keyword evidence="10" id="KW-0479">Metal-binding</keyword>
<feature type="binding site" evidence="10">
    <location>
        <position position="200"/>
    </location>
    <ligand>
        <name>Mn(2+)</name>
        <dbReference type="ChEBI" id="CHEBI:29035"/>
    </ligand>
</feature>
<dbReference type="Pfam" id="PF01293">
    <property type="entry name" value="PEPCK_ATP"/>
    <property type="match status" value="1"/>
</dbReference>
<comment type="caution">
    <text evidence="11">The sequence shown here is derived from an EMBL/GenBank/DDBJ whole genome shotgun (WGS) entry which is preliminary data.</text>
</comment>
<organism evidence="11 12">
    <name type="scientific">Longimonas halophila</name>
    <dbReference type="NCBI Taxonomy" id="1469170"/>
    <lineage>
        <taxon>Bacteria</taxon>
        <taxon>Pseudomonadati</taxon>
        <taxon>Rhodothermota</taxon>
        <taxon>Rhodothermia</taxon>
        <taxon>Rhodothermales</taxon>
        <taxon>Salisaetaceae</taxon>
        <taxon>Longimonas</taxon>
    </lineage>
</organism>
<dbReference type="EMBL" id="PDEP01000008">
    <property type="protein sequence ID" value="PEN06592.1"/>
    <property type="molecule type" value="Genomic_DNA"/>
</dbReference>
<evidence type="ECO:0000256" key="7">
    <source>
        <dbReference type="ARBA" id="ARBA00022840"/>
    </source>
</evidence>
<reference evidence="11 12" key="1">
    <citation type="submission" date="2017-10" db="EMBL/GenBank/DDBJ databases">
        <title>Draft genome of Longimonas halophila.</title>
        <authorList>
            <person name="Goh K.M."/>
            <person name="Shamsir M.S."/>
            <person name="Lim S.W."/>
        </authorList>
    </citation>
    <scope>NUCLEOTIDE SEQUENCE [LARGE SCALE GENOMIC DNA]</scope>
    <source>
        <strain evidence="11 12">KCTC 42399</strain>
    </source>
</reference>